<proteinExistence type="predicted"/>
<dbReference type="PANTHER" id="PTHR43317">
    <property type="entry name" value="THERMOSPERMINE SYNTHASE ACAULIS5"/>
    <property type="match status" value="1"/>
</dbReference>
<dbReference type="Gene3D" id="3.40.50.150">
    <property type="entry name" value="Vaccinia Virus protein VP39"/>
    <property type="match status" value="1"/>
</dbReference>
<dbReference type="GO" id="GO:0006596">
    <property type="term" value="P:polyamine biosynthetic process"/>
    <property type="evidence" value="ECO:0007669"/>
    <property type="project" value="UniProtKB-KW"/>
</dbReference>
<organism evidence="2 3">
    <name type="scientific">Solirubrobacter pauli</name>
    <dbReference type="NCBI Taxonomy" id="166793"/>
    <lineage>
        <taxon>Bacteria</taxon>
        <taxon>Bacillati</taxon>
        <taxon>Actinomycetota</taxon>
        <taxon>Thermoleophilia</taxon>
        <taxon>Solirubrobacterales</taxon>
        <taxon>Solirubrobacteraceae</taxon>
        <taxon>Solirubrobacter</taxon>
    </lineage>
</organism>
<evidence type="ECO:0000256" key="1">
    <source>
        <dbReference type="ARBA" id="ARBA00023115"/>
    </source>
</evidence>
<evidence type="ECO:0000313" key="2">
    <source>
        <dbReference type="EMBL" id="RKQ92909.1"/>
    </source>
</evidence>
<comment type="caution">
    <text evidence="2">The sequence shown here is derived from an EMBL/GenBank/DDBJ whole genome shotgun (WGS) entry which is preliminary data.</text>
</comment>
<name>A0A660LEA3_9ACTN</name>
<keyword evidence="1" id="KW-0620">Polyamine biosynthesis</keyword>
<dbReference type="SUPFAM" id="SSF53335">
    <property type="entry name" value="S-adenosyl-L-methionine-dependent methyltransferases"/>
    <property type="match status" value="1"/>
</dbReference>
<dbReference type="InterPro" id="IPR029063">
    <property type="entry name" value="SAM-dependent_MTases_sf"/>
</dbReference>
<dbReference type="Proteomes" id="UP000278962">
    <property type="component" value="Unassembled WGS sequence"/>
</dbReference>
<dbReference type="EMBL" id="RBIL01000001">
    <property type="protein sequence ID" value="RKQ92909.1"/>
    <property type="molecule type" value="Genomic_DNA"/>
</dbReference>
<dbReference type="AlphaFoldDB" id="A0A660LEA3"/>
<keyword evidence="3" id="KW-1185">Reference proteome</keyword>
<dbReference type="OrthoDB" id="8221452at2"/>
<sequence length="257" mass="27778">MRRRGRERRGRPAPAPVAVRTAFAEAEVIASDASSRTLLLDGREAGVVDLKDPTRLTFGYMRRIADLIDAFRPKGSSVDVLHVGGGACALPRYVEATRPHSRQLVWEIDPGVVALAREHLGLRAFPRLRVKVGDAAELIAGRPDRSADLVIGDAFDGPHVPAALSVAAFVAHVRRVLRPAGVYALNVIDVPGLEEVRVHDELMRAVFGNVAWVAPPGVLRERAPGNVVLLGSGVPLPLETLRRRAAAAVPREQVLER</sequence>
<protein>
    <submittedName>
        <fullName evidence="2">Spermidine synthase</fullName>
    </submittedName>
</protein>
<dbReference type="Pfam" id="PF01564">
    <property type="entry name" value="Spermine_synth"/>
    <property type="match status" value="1"/>
</dbReference>
<dbReference type="CDD" id="cd02440">
    <property type="entry name" value="AdoMet_MTases"/>
    <property type="match status" value="1"/>
</dbReference>
<evidence type="ECO:0000313" key="3">
    <source>
        <dbReference type="Proteomes" id="UP000278962"/>
    </source>
</evidence>
<accession>A0A660LEA3</accession>
<reference evidence="2 3" key="1">
    <citation type="submission" date="2018-10" db="EMBL/GenBank/DDBJ databases">
        <title>Genomic Encyclopedia of Archaeal and Bacterial Type Strains, Phase II (KMG-II): from individual species to whole genera.</title>
        <authorList>
            <person name="Goeker M."/>
        </authorList>
    </citation>
    <scope>NUCLEOTIDE SEQUENCE [LARGE SCALE GENOMIC DNA]</scope>
    <source>
        <strain evidence="2 3">DSM 14954</strain>
    </source>
</reference>
<gene>
    <name evidence="2" type="ORF">C8N24_2765</name>
</gene>
<dbReference type="RefSeq" id="WP_121250681.1">
    <property type="nucleotide sequence ID" value="NZ_RBIL01000001.1"/>
</dbReference>
<dbReference type="PANTHER" id="PTHR43317:SF1">
    <property type="entry name" value="THERMOSPERMINE SYNTHASE ACAULIS5"/>
    <property type="match status" value="1"/>
</dbReference>
<dbReference type="NCBIfam" id="NF037959">
    <property type="entry name" value="MFS_SpdSyn"/>
    <property type="match status" value="1"/>
</dbReference>